<feature type="domain" description="C2H2-type" evidence="10">
    <location>
        <begin position="76"/>
        <end position="103"/>
    </location>
</feature>
<dbReference type="GO" id="GO:0080084">
    <property type="term" value="F:5S rDNA binding"/>
    <property type="evidence" value="ECO:0007669"/>
    <property type="project" value="TreeGrafter"/>
</dbReference>
<dbReference type="Proteomes" id="UP000636709">
    <property type="component" value="Unassembled WGS sequence"/>
</dbReference>
<dbReference type="Pfam" id="PF00096">
    <property type="entry name" value="zf-C2H2"/>
    <property type="match status" value="3"/>
</dbReference>
<dbReference type="AlphaFoldDB" id="A0A835E3D7"/>
<keyword evidence="7" id="KW-0804">Transcription</keyword>
<gene>
    <name evidence="11" type="ORF">HU200_053410</name>
</gene>
<protein>
    <recommendedName>
        <fullName evidence="10">C2H2-type domain-containing protein</fullName>
    </recommendedName>
</protein>
<feature type="domain" description="C2H2-type" evidence="10">
    <location>
        <begin position="170"/>
        <end position="194"/>
    </location>
</feature>
<organism evidence="11 12">
    <name type="scientific">Digitaria exilis</name>
    <dbReference type="NCBI Taxonomy" id="1010633"/>
    <lineage>
        <taxon>Eukaryota</taxon>
        <taxon>Viridiplantae</taxon>
        <taxon>Streptophyta</taxon>
        <taxon>Embryophyta</taxon>
        <taxon>Tracheophyta</taxon>
        <taxon>Spermatophyta</taxon>
        <taxon>Magnoliopsida</taxon>
        <taxon>Liliopsida</taxon>
        <taxon>Poales</taxon>
        <taxon>Poaceae</taxon>
        <taxon>PACMAD clade</taxon>
        <taxon>Panicoideae</taxon>
        <taxon>Panicodae</taxon>
        <taxon>Paniceae</taxon>
        <taxon>Anthephorinae</taxon>
        <taxon>Digitaria</taxon>
    </lineage>
</organism>
<dbReference type="OrthoDB" id="427030at2759"/>
<dbReference type="FunFam" id="3.30.160.60:FF:000145">
    <property type="entry name" value="Zinc finger protein 574"/>
    <property type="match status" value="1"/>
</dbReference>
<keyword evidence="12" id="KW-1185">Reference proteome</keyword>
<dbReference type="SMART" id="SM00355">
    <property type="entry name" value="ZnF_C2H2"/>
    <property type="match status" value="9"/>
</dbReference>
<reference evidence="11" key="1">
    <citation type="submission" date="2020-07" db="EMBL/GenBank/DDBJ databases">
        <title>Genome sequence and genetic diversity analysis of an under-domesticated orphan crop, white fonio (Digitaria exilis).</title>
        <authorList>
            <person name="Bennetzen J.L."/>
            <person name="Chen S."/>
            <person name="Ma X."/>
            <person name="Wang X."/>
            <person name="Yssel A.E.J."/>
            <person name="Chaluvadi S.R."/>
            <person name="Johnson M."/>
            <person name="Gangashetty P."/>
            <person name="Hamidou F."/>
            <person name="Sanogo M.D."/>
            <person name="Zwaenepoel A."/>
            <person name="Wallace J."/>
            <person name="Van De Peer Y."/>
            <person name="Van Deynze A."/>
        </authorList>
    </citation>
    <scope>NUCLEOTIDE SEQUENCE</scope>
    <source>
        <tissue evidence="11">Leaves</tissue>
    </source>
</reference>
<feature type="domain" description="C2H2-type" evidence="10">
    <location>
        <begin position="260"/>
        <end position="290"/>
    </location>
</feature>
<dbReference type="InterPro" id="IPR013087">
    <property type="entry name" value="Znf_C2H2_type"/>
</dbReference>
<evidence type="ECO:0000256" key="7">
    <source>
        <dbReference type="ARBA" id="ARBA00023163"/>
    </source>
</evidence>
<dbReference type="GO" id="GO:0005730">
    <property type="term" value="C:nucleolus"/>
    <property type="evidence" value="ECO:0007669"/>
    <property type="project" value="TreeGrafter"/>
</dbReference>
<evidence type="ECO:0000256" key="8">
    <source>
        <dbReference type="ARBA" id="ARBA00023242"/>
    </source>
</evidence>
<dbReference type="GO" id="GO:0008270">
    <property type="term" value="F:zinc ion binding"/>
    <property type="evidence" value="ECO:0007669"/>
    <property type="project" value="UniProtKB-KW"/>
</dbReference>
<keyword evidence="6" id="KW-0805">Transcription regulation</keyword>
<keyword evidence="8" id="KW-0539">Nucleus</keyword>
<keyword evidence="4 9" id="KW-0863">Zinc-finger</keyword>
<evidence type="ECO:0000256" key="6">
    <source>
        <dbReference type="ARBA" id="ARBA00023015"/>
    </source>
</evidence>
<feature type="domain" description="C2H2-type" evidence="10">
    <location>
        <begin position="104"/>
        <end position="133"/>
    </location>
</feature>
<feature type="domain" description="C2H2-type" evidence="10">
    <location>
        <begin position="133"/>
        <end position="163"/>
    </location>
</feature>
<evidence type="ECO:0000313" key="12">
    <source>
        <dbReference type="Proteomes" id="UP000636709"/>
    </source>
</evidence>
<dbReference type="PANTHER" id="PTHR46179">
    <property type="entry name" value="ZINC FINGER PROTEIN"/>
    <property type="match status" value="1"/>
</dbReference>
<feature type="domain" description="C2H2-type" evidence="10">
    <location>
        <begin position="291"/>
        <end position="320"/>
    </location>
</feature>
<keyword evidence="2" id="KW-0479">Metal-binding</keyword>
<accession>A0A835E3D7</accession>
<evidence type="ECO:0000256" key="3">
    <source>
        <dbReference type="ARBA" id="ARBA00022737"/>
    </source>
</evidence>
<keyword evidence="5" id="KW-0862">Zinc</keyword>
<dbReference type="PROSITE" id="PS50157">
    <property type="entry name" value="ZINC_FINGER_C2H2_2"/>
    <property type="match status" value="6"/>
</dbReference>
<dbReference type="Gene3D" id="3.30.160.60">
    <property type="entry name" value="Classic Zinc Finger"/>
    <property type="match status" value="5"/>
</dbReference>
<dbReference type="PROSITE" id="PS00028">
    <property type="entry name" value="ZINC_FINGER_C2H2_1"/>
    <property type="match status" value="7"/>
</dbReference>
<comment type="caution">
    <text evidence="11">The sequence shown here is derived from an EMBL/GenBank/DDBJ whole genome shotgun (WGS) entry which is preliminary data.</text>
</comment>
<evidence type="ECO:0000313" key="11">
    <source>
        <dbReference type="EMBL" id="KAF8666886.1"/>
    </source>
</evidence>
<dbReference type="GO" id="GO:0003700">
    <property type="term" value="F:DNA-binding transcription factor activity"/>
    <property type="evidence" value="ECO:0007669"/>
    <property type="project" value="TreeGrafter"/>
</dbReference>
<evidence type="ECO:0000256" key="2">
    <source>
        <dbReference type="ARBA" id="ARBA00022723"/>
    </source>
</evidence>
<dbReference type="EMBL" id="JACEFO010002305">
    <property type="protein sequence ID" value="KAF8666886.1"/>
    <property type="molecule type" value="Genomic_DNA"/>
</dbReference>
<dbReference type="SUPFAM" id="SSF57667">
    <property type="entry name" value="beta-beta-alpha zinc fingers"/>
    <property type="match status" value="4"/>
</dbReference>
<evidence type="ECO:0000259" key="10">
    <source>
        <dbReference type="PROSITE" id="PS50157"/>
    </source>
</evidence>
<comment type="subcellular location">
    <subcellularLocation>
        <location evidence="1">Nucleus</location>
    </subcellularLocation>
</comment>
<evidence type="ECO:0000256" key="5">
    <source>
        <dbReference type="ARBA" id="ARBA00022833"/>
    </source>
</evidence>
<dbReference type="InterPro" id="IPR051061">
    <property type="entry name" value="Zinc_finger_trans_reg"/>
</dbReference>
<name>A0A835E3D7_9POAL</name>
<proteinExistence type="predicted"/>
<dbReference type="InterPro" id="IPR036236">
    <property type="entry name" value="Znf_C2H2_sf"/>
</dbReference>
<sequence length="375" mass="42906">MGDGEETGGGDGATTAAVSAAPVRDIRRYKCEFCDVVRSKKCLIRAHVLQHHKDEVDGLEDYLEGGDGVSRKEVSHECEECGMSFKKPAHLKQHMQSHSLERPFACHVEGCPLRYSRKDHLNRHLLTHQGKLFVCPIEGCDRKFNIKGNMHRHIQEIHKDDPPRQDKKEFICPEVNCGKTFKYASKLKKHEESHVKLDYTEVICCEPGCMKAFTNVECLKAHNQSCHQHVQCDVCGTKQLRKNFKRHYQMHEGSCVTERVKCSFEDCKCSFSKKSNLDKHVKAVHKQHRPFTCQFSGCGKKFSYKHVRDNHEKSSAHVHTEGDFVEADEHRQLSAGGRKRKSISVETLMRKRVAAPDDEPAHVDGTEYLRWLLSS</sequence>
<dbReference type="PANTHER" id="PTHR46179:SF13">
    <property type="entry name" value="C2H2-TYPE DOMAIN-CONTAINING PROTEIN"/>
    <property type="match status" value="1"/>
</dbReference>
<keyword evidence="3" id="KW-0677">Repeat</keyword>
<evidence type="ECO:0000256" key="1">
    <source>
        <dbReference type="ARBA" id="ARBA00004123"/>
    </source>
</evidence>
<dbReference type="GO" id="GO:0006357">
    <property type="term" value="P:regulation of transcription by RNA polymerase II"/>
    <property type="evidence" value="ECO:0007669"/>
    <property type="project" value="TreeGrafter"/>
</dbReference>
<evidence type="ECO:0000256" key="4">
    <source>
        <dbReference type="ARBA" id="ARBA00022771"/>
    </source>
</evidence>
<evidence type="ECO:0000256" key="9">
    <source>
        <dbReference type="PROSITE-ProRule" id="PRU00042"/>
    </source>
</evidence>